<organism evidence="1 2">
    <name type="scientific">Candidatus Uhrbacteria bacterium RIFCSPLOWO2_02_FULL_49_11</name>
    <dbReference type="NCBI Taxonomy" id="1802409"/>
    <lineage>
        <taxon>Bacteria</taxon>
        <taxon>Candidatus Uhriibacteriota</taxon>
    </lineage>
</organism>
<dbReference type="Proteomes" id="UP000178264">
    <property type="component" value="Unassembled WGS sequence"/>
</dbReference>
<reference evidence="1 2" key="1">
    <citation type="journal article" date="2016" name="Nat. Commun.">
        <title>Thousands of microbial genomes shed light on interconnected biogeochemical processes in an aquifer system.</title>
        <authorList>
            <person name="Anantharaman K."/>
            <person name="Brown C.T."/>
            <person name="Hug L.A."/>
            <person name="Sharon I."/>
            <person name="Castelle C.J."/>
            <person name="Probst A.J."/>
            <person name="Thomas B.C."/>
            <person name="Singh A."/>
            <person name="Wilkins M.J."/>
            <person name="Karaoz U."/>
            <person name="Brodie E.L."/>
            <person name="Williams K.H."/>
            <person name="Hubbard S.S."/>
            <person name="Banfield J.F."/>
        </authorList>
    </citation>
    <scope>NUCLEOTIDE SEQUENCE [LARGE SCALE GENOMIC DNA]</scope>
</reference>
<dbReference type="GO" id="GO:0003676">
    <property type="term" value="F:nucleic acid binding"/>
    <property type="evidence" value="ECO:0007669"/>
    <property type="project" value="InterPro"/>
</dbReference>
<evidence type="ECO:0008006" key="3">
    <source>
        <dbReference type="Google" id="ProtNLM"/>
    </source>
</evidence>
<proteinExistence type="predicted"/>
<dbReference type="EMBL" id="MGER01000052">
    <property type="protein sequence ID" value="OGL87831.1"/>
    <property type="molecule type" value="Genomic_DNA"/>
</dbReference>
<evidence type="ECO:0000313" key="2">
    <source>
        <dbReference type="Proteomes" id="UP000178264"/>
    </source>
</evidence>
<comment type="caution">
    <text evidence="1">The sequence shown here is derived from an EMBL/GenBank/DDBJ whole genome shotgun (WGS) entry which is preliminary data.</text>
</comment>
<protein>
    <recommendedName>
        <fullName evidence="3">DUF91 domain-containing protein</fullName>
    </recommendedName>
</protein>
<dbReference type="Gene3D" id="3.40.1350.10">
    <property type="match status" value="1"/>
</dbReference>
<dbReference type="AlphaFoldDB" id="A0A1F7VBN2"/>
<dbReference type="InterPro" id="IPR011856">
    <property type="entry name" value="tRNA_endonuc-like_dom_sf"/>
</dbReference>
<gene>
    <name evidence="1" type="ORF">A3I42_00565</name>
</gene>
<accession>A0A1F7VBN2</accession>
<name>A0A1F7VBN2_9BACT</name>
<evidence type="ECO:0000313" key="1">
    <source>
        <dbReference type="EMBL" id="OGL87831.1"/>
    </source>
</evidence>
<sequence>MAIIITTQGKQARKIEKLVVDKEDYVQQYIYNNPEAIPLYDIREDIKLLILAREFPTDSGPIDALGVDKEGEVYIVETKLFKNPDKRTVVAQSMDYGASLWKNADYDTFIQTLESHIQKEFKISLSEKLKTFFNLTDEEVVALLGRVKSHLDDGSFRFVVLMDQLESRLKDLILYVNQNSQFNIYAVELEYYHFEQHEIVIPKIYGAEVKKEVKAPSSSRPRRQWDKDSLFRELDVSLDRETAKQMKDAYVRFERIGDRILWGTGTTIASYGPIIEKASSTKSLLSVFSSGKLMLKLNWFTNSDKELEARENFRELLERHIPELPLSDYKTSELRYELQEWLPHSAGIIKAFEELKEAQR</sequence>